<dbReference type="AlphaFoldDB" id="A0A9P5NJ88"/>
<organism evidence="1 2">
    <name type="scientific">Gymnopilus junonius</name>
    <name type="common">Spectacular rustgill mushroom</name>
    <name type="synonym">Gymnopilus spectabilis subsp. junonius</name>
    <dbReference type="NCBI Taxonomy" id="109634"/>
    <lineage>
        <taxon>Eukaryota</taxon>
        <taxon>Fungi</taxon>
        <taxon>Dikarya</taxon>
        <taxon>Basidiomycota</taxon>
        <taxon>Agaricomycotina</taxon>
        <taxon>Agaricomycetes</taxon>
        <taxon>Agaricomycetidae</taxon>
        <taxon>Agaricales</taxon>
        <taxon>Agaricineae</taxon>
        <taxon>Hymenogastraceae</taxon>
        <taxon>Gymnopilus</taxon>
    </lineage>
</organism>
<dbReference type="Proteomes" id="UP000724874">
    <property type="component" value="Unassembled WGS sequence"/>
</dbReference>
<dbReference type="OrthoDB" id="3830579at2759"/>
<evidence type="ECO:0000313" key="2">
    <source>
        <dbReference type="Proteomes" id="UP000724874"/>
    </source>
</evidence>
<comment type="caution">
    <text evidence="1">The sequence shown here is derived from an EMBL/GenBank/DDBJ whole genome shotgun (WGS) entry which is preliminary data.</text>
</comment>
<gene>
    <name evidence="1" type="ORF">CPB84DRAFT_1849206</name>
</gene>
<protein>
    <submittedName>
        <fullName evidence="1">Uncharacterized protein</fullName>
    </submittedName>
</protein>
<keyword evidence="2" id="KW-1185">Reference proteome</keyword>
<evidence type="ECO:0000313" key="1">
    <source>
        <dbReference type="EMBL" id="KAF8889983.1"/>
    </source>
</evidence>
<sequence length="186" mass="20598">MPAVEIASFTATKAFLSDVSTAAFDKAIDAVKETDGCSRQFLSVYHGFQQDDKTRAYVLIETYVNATKSEGLSVLKVESNKLGLSFDDISIQLPKLGHTEAELISFVQAFYIQAENNEYIDLQPADLAIWALGVSKPKTASNVYLVGWKGVEHRKTALNKRSYADCVKSVFELAEFEVKVLFLTKA</sequence>
<proteinExistence type="predicted"/>
<accession>A0A9P5NJ88</accession>
<name>A0A9P5NJ88_GYMJU</name>
<dbReference type="EMBL" id="JADNYJ010000077">
    <property type="protein sequence ID" value="KAF8889983.1"/>
    <property type="molecule type" value="Genomic_DNA"/>
</dbReference>
<reference evidence="1" key="1">
    <citation type="submission" date="2020-11" db="EMBL/GenBank/DDBJ databases">
        <authorList>
            <consortium name="DOE Joint Genome Institute"/>
            <person name="Ahrendt S."/>
            <person name="Riley R."/>
            <person name="Andreopoulos W."/>
            <person name="LaButti K."/>
            <person name="Pangilinan J."/>
            <person name="Ruiz-duenas F.J."/>
            <person name="Barrasa J.M."/>
            <person name="Sanchez-Garcia M."/>
            <person name="Camarero S."/>
            <person name="Miyauchi S."/>
            <person name="Serrano A."/>
            <person name="Linde D."/>
            <person name="Babiker R."/>
            <person name="Drula E."/>
            <person name="Ayuso-Fernandez I."/>
            <person name="Pacheco R."/>
            <person name="Padilla G."/>
            <person name="Ferreira P."/>
            <person name="Barriuso J."/>
            <person name="Kellner H."/>
            <person name="Castanera R."/>
            <person name="Alfaro M."/>
            <person name="Ramirez L."/>
            <person name="Pisabarro A.G."/>
            <person name="Kuo A."/>
            <person name="Tritt A."/>
            <person name="Lipzen A."/>
            <person name="He G."/>
            <person name="Yan M."/>
            <person name="Ng V."/>
            <person name="Cullen D."/>
            <person name="Martin F."/>
            <person name="Rosso M.-N."/>
            <person name="Henrissat B."/>
            <person name="Hibbett D."/>
            <person name="Martinez A.T."/>
            <person name="Grigoriev I.V."/>
        </authorList>
    </citation>
    <scope>NUCLEOTIDE SEQUENCE</scope>
    <source>
        <strain evidence="1">AH 44721</strain>
    </source>
</reference>